<evidence type="ECO:0000313" key="1">
    <source>
        <dbReference type="EnsemblPlants" id="TuG1812G0200003701.01.T01.cds289151"/>
    </source>
</evidence>
<dbReference type="AlphaFoldDB" id="A0A8R7TJ94"/>
<accession>A0A8R7TJ94</accession>
<organism evidence="1 2">
    <name type="scientific">Triticum urartu</name>
    <name type="common">Red wild einkorn</name>
    <name type="synonym">Crithodium urartu</name>
    <dbReference type="NCBI Taxonomy" id="4572"/>
    <lineage>
        <taxon>Eukaryota</taxon>
        <taxon>Viridiplantae</taxon>
        <taxon>Streptophyta</taxon>
        <taxon>Embryophyta</taxon>
        <taxon>Tracheophyta</taxon>
        <taxon>Spermatophyta</taxon>
        <taxon>Magnoliopsida</taxon>
        <taxon>Liliopsida</taxon>
        <taxon>Poales</taxon>
        <taxon>Poaceae</taxon>
        <taxon>BOP clade</taxon>
        <taxon>Pooideae</taxon>
        <taxon>Triticodae</taxon>
        <taxon>Triticeae</taxon>
        <taxon>Triticinae</taxon>
        <taxon>Triticum</taxon>
    </lineage>
</organism>
<keyword evidence="2" id="KW-1185">Reference proteome</keyword>
<proteinExistence type="predicted"/>
<dbReference type="Gramene" id="TuG1812G0200003701.01.T01">
    <property type="protein sequence ID" value="TuG1812G0200003701.01.T01.cds289151"/>
    <property type="gene ID" value="TuG1812G0200003701.01"/>
</dbReference>
<dbReference type="EnsemblPlants" id="TuG1812G0200003701.01.T01">
    <property type="protein sequence ID" value="TuG1812G0200003701.01.T01.cds289151"/>
    <property type="gene ID" value="TuG1812G0200003701.01"/>
</dbReference>
<reference evidence="1" key="2">
    <citation type="submission" date="2018-03" db="EMBL/GenBank/DDBJ databases">
        <title>The Triticum urartu genome reveals the dynamic nature of wheat genome evolution.</title>
        <authorList>
            <person name="Ling H."/>
            <person name="Ma B."/>
            <person name="Shi X."/>
            <person name="Liu H."/>
            <person name="Dong L."/>
            <person name="Sun H."/>
            <person name="Cao Y."/>
            <person name="Gao Q."/>
            <person name="Zheng S."/>
            <person name="Li Y."/>
            <person name="Yu Y."/>
            <person name="Du H."/>
            <person name="Qi M."/>
            <person name="Li Y."/>
            <person name="Yu H."/>
            <person name="Cui Y."/>
            <person name="Wang N."/>
            <person name="Chen C."/>
            <person name="Wu H."/>
            <person name="Zhao Y."/>
            <person name="Zhang J."/>
            <person name="Li Y."/>
            <person name="Zhou W."/>
            <person name="Zhang B."/>
            <person name="Hu W."/>
            <person name="Eijk M."/>
            <person name="Tang J."/>
            <person name="Witsenboer H."/>
            <person name="Zhao S."/>
            <person name="Li Z."/>
            <person name="Zhang A."/>
            <person name="Wang D."/>
            <person name="Liang C."/>
        </authorList>
    </citation>
    <scope>NUCLEOTIDE SEQUENCE [LARGE SCALE GENOMIC DNA]</scope>
    <source>
        <strain evidence="1">cv. G1812</strain>
    </source>
</reference>
<name>A0A8R7TJ94_TRIUA</name>
<reference evidence="2" key="1">
    <citation type="journal article" date="2013" name="Nature">
        <title>Draft genome of the wheat A-genome progenitor Triticum urartu.</title>
        <authorList>
            <person name="Ling H.Q."/>
            <person name="Zhao S."/>
            <person name="Liu D."/>
            <person name="Wang J."/>
            <person name="Sun H."/>
            <person name="Zhang C."/>
            <person name="Fan H."/>
            <person name="Li D."/>
            <person name="Dong L."/>
            <person name="Tao Y."/>
            <person name="Gao C."/>
            <person name="Wu H."/>
            <person name="Li Y."/>
            <person name="Cui Y."/>
            <person name="Guo X."/>
            <person name="Zheng S."/>
            <person name="Wang B."/>
            <person name="Yu K."/>
            <person name="Liang Q."/>
            <person name="Yang W."/>
            <person name="Lou X."/>
            <person name="Chen J."/>
            <person name="Feng M."/>
            <person name="Jian J."/>
            <person name="Zhang X."/>
            <person name="Luo G."/>
            <person name="Jiang Y."/>
            <person name="Liu J."/>
            <person name="Wang Z."/>
            <person name="Sha Y."/>
            <person name="Zhang B."/>
            <person name="Wu H."/>
            <person name="Tang D."/>
            <person name="Shen Q."/>
            <person name="Xue P."/>
            <person name="Zou S."/>
            <person name="Wang X."/>
            <person name="Liu X."/>
            <person name="Wang F."/>
            <person name="Yang Y."/>
            <person name="An X."/>
            <person name="Dong Z."/>
            <person name="Zhang K."/>
            <person name="Zhang X."/>
            <person name="Luo M.C."/>
            <person name="Dvorak J."/>
            <person name="Tong Y."/>
            <person name="Wang J."/>
            <person name="Yang H."/>
            <person name="Li Z."/>
            <person name="Wang D."/>
            <person name="Zhang A."/>
            <person name="Wang J."/>
        </authorList>
    </citation>
    <scope>NUCLEOTIDE SEQUENCE</scope>
    <source>
        <strain evidence="2">cv. G1812</strain>
    </source>
</reference>
<dbReference type="Proteomes" id="UP000015106">
    <property type="component" value="Chromosome 2"/>
</dbReference>
<evidence type="ECO:0000313" key="2">
    <source>
        <dbReference type="Proteomes" id="UP000015106"/>
    </source>
</evidence>
<reference evidence="1" key="3">
    <citation type="submission" date="2022-06" db="UniProtKB">
        <authorList>
            <consortium name="EnsemblPlants"/>
        </authorList>
    </citation>
    <scope>IDENTIFICATION</scope>
</reference>
<protein>
    <submittedName>
        <fullName evidence="1">Uncharacterized protein</fullName>
    </submittedName>
</protein>
<sequence length="52" mass="6094">MICCLMPSLILSNASVRQINLLACELLKKYELEAEQVWKLVIILLEEDFVWQ</sequence>